<name>A0AC61MPT4_9FIRM</name>
<dbReference type="Proteomes" id="UP000595814">
    <property type="component" value="Chromosome"/>
</dbReference>
<sequence>MLKLKIKCYIRKAQANDKNITKRDEMKMKKIISMLLLTTMILSSITPVIASASNDVNNSNEISISSTQEEQIDEKLVDEVAEKLEFLYEKAAIFDKDGAIVDFNMDLIKEHYGNTDEVKELEYYINKAKEEYTLKSMYRAGDWNCMKKELGLTSANKAAAKTIQALIVKKLGKRLLLRYY</sequence>
<proteinExistence type="predicted"/>
<accession>A0AC61MPT4</accession>
<dbReference type="EMBL" id="CP066744">
    <property type="protein sequence ID" value="QQK07457.1"/>
    <property type="molecule type" value="Genomic_DNA"/>
</dbReference>
<gene>
    <name evidence="1" type="ORF">JFY71_09080</name>
</gene>
<protein>
    <submittedName>
        <fullName evidence="1">Uncharacterized protein</fullName>
    </submittedName>
</protein>
<reference evidence="1 2" key="1">
    <citation type="journal article" date="2022" name="Int. J. Syst. Evol. Microbiol.">
        <title>Miniphocaeibacter halophilus sp. nov., an ammonium-tolerant acetate-producing bacterium isolated from a biogas system.</title>
        <authorList>
            <person name="Schnurer A."/>
            <person name="Singh A."/>
            <person name="Bi S."/>
            <person name="Qiao W."/>
            <person name="Westerholm M."/>
        </authorList>
    </citation>
    <scope>NUCLEOTIDE SEQUENCE [LARGE SCALE GENOMIC DNA]</scope>
    <source>
        <strain evidence="1 2">AMB_01</strain>
    </source>
</reference>
<organism evidence="1 2">
    <name type="scientific">Miniphocaeibacter halophilus</name>
    <dbReference type="NCBI Taxonomy" id="2931922"/>
    <lineage>
        <taxon>Bacteria</taxon>
        <taxon>Bacillati</taxon>
        <taxon>Bacillota</taxon>
        <taxon>Tissierellia</taxon>
        <taxon>Tissierellales</taxon>
        <taxon>Peptoniphilaceae</taxon>
        <taxon>Miniphocaeibacter</taxon>
    </lineage>
</organism>
<keyword evidence="2" id="KW-1185">Reference proteome</keyword>
<evidence type="ECO:0000313" key="2">
    <source>
        <dbReference type="Proteomes" id="UP000595814"/>
    </source>
</evidence>
<evidence type="ECO:0000313" key="1">
    <source>
        <dbReference type="EMBL" id="QQK07457.1"/>
    </source>
</evidence>